<dbReference type="Proteomes" id="UP000438429">
    <property type="component" value="Unassembled WGS sequence"/>
</dbReference>
<reference evidence="1 2" key="1">
    <citation type="submission" date="2019-06" db="EMBL/GenBank/DDBJ databases">
        <title>Draft genomes of female and male turbot (Scophthalmus maximus).</title>
        <authorList>
            <person name="Xu H."/>
            <person name="Xu X.-W."/>
            <person name="Shao C."/>
            <person name="Chen S."/>
        </authorList>
    </citation>
    <scope>NUCLEOTIDE SEQUENCE [LARGE SCALE GENOMIC DNA]</scope>
    <source>
        <strain evidence="1">Ysfricsl-2016a</strain>
        <tissue evidence="1">Blood</tissue>
    </source>
</reference>
<proteinExistence type="predicted"/>
<dbReference type="EMBL" id="VEVO01000015">
    <property type="protein sequence ID" value="KAF0030310.1"/>
    <property type="molecule type" value="Genomic_DNA"/>
</dbReference>
<sequence>MFVYVRSRVSRAPSTGGDVPAAAFTDHGKVGTVASLPPELQNNAQSYERPRTQHATDKTQLHERCFDRTLTSVIAATAVVVHTSATNEQTGPACGIHEYMTHFTR</sequence>
<evidence type="ECO:0000313" key="1">
    <source>
        <dbReference type="EMBL" id="KAF0030310.1"/>
    </source>
</evidence>
<gene>
    <name evidence="1" type="ORF">F2P81_017041</name>
</gene>
<organism evidence="1 2">
    <name type="scientific">Scophthalmus maximus</name>
    <name type="common">Turbot</name>
    <name type="synonym">Psetta maxima</name>
    <dbReference type="NCBI Taxonomy" id="52904"/>
    <lineage>
        <taxon>Eukaryota</taxon>
        <taxon>Metazoa</taxon>
        <taxon>Chordata</taxon>
        <taxon>Craniata</taxon>
        <taxon>Vertebrata</taxon>
        <taxon>Euteleostomi</taxon>
        <taxon>Actinopterygii</taxon>
        <taxon>Neopterygii</taxon>
        <taxon>Teleostei</taxon>
        <taxon>Neoteleostei</taxon>
        <taxon>Acanthomorphata</taxon>
        <taxon>Carangaria</taxon>
        <taxon>Pleuronectiformes</taxon>
        <taxon>Pleuronectoidei</taxon>
        <taxon>Scophthalmidae</taxon>
        <taxon>Scophthalmus</taxon>
    </lineage>
</organism>
<accession>A0A6A4SER7</accession>
<comment type="caution">
    <text evidence="1">The sequence shown here is derived from an EMBL/GenBank/DDBJ whole genome shotgun (WGS) entry which is preliminary data.</text>
</comment>
<protein>
    <submittedName>
        <fullName evidence="1">Uncharacterized protein</fullName>
    </submittedName>
</protein>
<name>A0A6A4SER7_SCOMX</name>
<dbReference type="AlphaFoldDB" id="A0A6A4SER7"/>
<evidence type="ECO:0000313" key="2">
    <source>
        <dbReference type="Proteomes" id="UP000438429"/>
    </source>
</evidence>